<proteinExistence type="predicted"/>
<dbReference type="Proteomes" id="UP000244920">
    <property type="component" value="Chromosome"/>
</dbReference>
<reference evidence="3" key="1">
    <citation type="submission" date="2018-05" db="EMBL/GenBank/DDBJ databases">
        <title>Complete genome sequence of Actinobacillus porcitonsillarum reference strain 9953L55 (CCUG 46996).</title>
        <authorList>
            <person name="Dona V."/>
            <person name="Perreten V."/>
        </authorList>
    </citation>
    <scope>NUCLEOTIDE SEQUENCE [LARGE SCALE GENOMIC DNA]</scope>
    <source>
        <strain evidence="3">9953L55</strain>
    </source>
</reference>
<dbReference type="CDD" id="cd00267">
    <property type="entry name" value="ABC_ATPase"/>
    <property type="match status" value="1"/>
</dbReference>
<dbReference type="AlphaFoldDB" id="A0A2U8FGI6"/>
<name>A0A2U8FGI6_9PAST</name>
<dbReference type="EMBL" id="CP029206">
    <property type="protein sequence ID" value="AWI50027.1"/>
    <property type="molecule type" value="Genomic_DNA"/>
</dbReference>
<dbReference type="Pfam" id="PF13175">
    <property type="entry name" value="AAA_15"/>
    <property type="match status" value="1"/>
</dbReference>
<dbReference type="InterPro" id="IPR051396">
    <property type="entry name" value="Bact_Antivir_Def_Nuclease"/>
</dbReference>
<evidence type="ECO:0000313" key="3">
    <source>
        <dbReference type="Proteomes" id="UP000244920"/>
    </source>
</evidence>
<feature type="domain" description="Endonuclease GajA/Old nuclease/RecF-like AAA" evidence="1">
    <location>
        <begin position="37"/>
        <end position="403"/>
    </location>
</feature>
<evidence type="ECO:0000259" key="1">
    <source>
        <dbReference type="Pfam" id="PF13175"/>
    </source>
</evidence>
<accession>A0A2U8FGI6</accession>
<dbReference type="SUPFAM" id="SSF52540">
    <property type="entry name" value="P-loop containing nucleoside triphosphate hydrolases"/>
    <property type="match status" value="1"/>
</dbReference>
<evidence type="ECO:0000313" key="2">
    <source>
        <dbReference type="EMBL" id="AWI50027.1"/>
    </source>
</evidence>
<gene>
    <name evidence="2" type="ORF">DDU33_00265</name>
</gene>
<dbReference type="InterPro" id="IPR041685">
    <property type="entry name" value="AAA_GajA/Old/RecF-like"/>
</dbReference>
<sequence length="489" mass="56362">MYVLPCVDCKRSGFRKNLQMKRYSHLWRVHPRIIYMRFEIENVGKLKKAKFELKPLTIFIGKNNSGKTYATTALWALINYLKNLDVINFISSDLRKKYNDLFKSKFMDLNFGNNVNVNVNVNVLVESTEIKKIQEVINKKLVEESKEILNNAFRFSHFENSKLKLLNDTFEDVGLNLSVKNLGVDSFYQITIKHNEINTNYEIGVIVNTTSRDELIEYINKIFWDYIAKLSYSVNEFSELWHNIYIPAARTGIVLNLNNIISGPFRGQLFSKDDLERKTNDFTQPTLNFALHLNSLLFDNDKEYTYLKELMGGKIKINSSTNRYEYLPNKTDKSIPLSASSSLVTELTPMAILGADSVRKDFILFEEPEAHLHLEAQREMAKALVKMVNKGKKILITTHSDTFLQQLNNLILLERLKKQGKDISVFDISEDELLSESNVVTYEFKCNSEITDVEQLTCGDYGFIADSLNEVLIALAKETNSIIDLIDEK</sequence>
<dbReference type="Gene3D" id="3.40.50.300">
    <property type="entry name" value="P-loop containing nucleotide triphosphate hydrolases"/>
    <property type="match status" value="1"/>
</dbReference>
<dbReference type="InterPro" id="IPR027417">
    <property type="entry name" value="P-loop_NTPase"/>
</dbReference>
<keyword evidence="3" id="KW-1185">Reference proteome</keyword>
<dbReference type="KEGG" id="apor:DDU33_00265"/>
<protein>
    <recommendedName>
        <fullName evidence="1">Endonuclease GajA/Old nuclease/RecF-like AAA domain-containing protein</fullName>
    </recommendedName>
</protein>
<dbReference type="PANTHER" id="PTHR43581">
    <property type="entry name" value="ATP/GTP PHOSPHATASE"/>
    <property type="match status" value="1"/>
</dbReference>
<dbReference type="PANTHER" id="PTHR43581:SF2">
    <property type="entry name" value="EXCINUCLEASE ATPASE SUBUNIT"/>
    <property type="match status" value="1"/>
</dbReference>
<organism evidence="2 3">
    <name type="scientific">Actinobacillus porcitonsillarum</name>
    <dbReference type="NCBI Taxonomy" id="189834"/>
    <lineage>
        <taxon>Bacteria</taxon>
        <taxon>Pseudomonadati</taxon>
        <taxon>Pseudomonadota</taxon>
        <taxon>Gammaproteobacteria</taxon>
        <taxon>Pasteurellales</taxon>
        <taxon>Pasteurellaceae</taxon>
        <taxon>Actinobacillus</taxon>
    </lineage>
</organism>